<evidence type="ECO:0000313" key="4">
    <source>
        <dbReference type="EMBL" id="CAF1354062.1"/>
    </source>
</evidence>
<dbReference type="Gene3D" id="3.40.50.720">
    <property type="entry name" value="NAD(P)-binding Rossmann-like Domain"/>
    <property type="match status" value="1"/>
</dbReference>
<evidence type="ECO:0000256" key="1">
    <source>
        <dbReference type="ARBA" id="ARBA00006484"/>
    </source>
</evidence>
<feature type="transmembrane region" description="Helical" evidence="3">
    <location>
        <begin position="6"/>
        <end position="24"/>
    </location>
</feature>
<proteinExistence type="inferred from homology"/>
<dbReference type="EMBL" id="CAJNOV010009176">
    <property type="protein sequence ID" value="CAF1354062.1"/>
    <property type="molecule type" value="Genomic_DNA"/>
</dbReference>
<comment type="caution">
    <text evidence="5">The sequence shown here is derived from an EMBL/GenBank/DDBJ whole genome shotgun (WGS) entry which is preliminary data.</text>
</comment>
<reference evidence="5" key="1">
    <citation type="submission" date="2021-02" db="EMBL/GenBank/DDBJ databases">
        <authorList>
            <person name="Nowell W R."/>
        </authorList>
    </citation>
    <scope>NUCLEOTIDE SEQUENCE</scope>
</reference>
<comment type="similarity">
    <text evidence="1">Belongs to the short-chain dehydrogenases/reductases (SDR) family.</text>
</comment>
<dbReference type="SUPFAM" id="SSF51735">
    <property type="entry name" value="NAD(P)-binding Rossmann-fold domains"/>
    <property type="match status" value="1"/>
</dbReference>
<keyword evidence="2" id="KW-0560">Oxidoreductase</keyword>
<dbReference type="PANTHER" id="PTHR24321:SF8">
    <property type="entry name" value="ESTRADIOL 17-BETA-DEHYDROGENASE 8-RELATED"/>
    <property type="match status" value="1"/>
</dbReference>
<dbReference type="InterPro" id="IPR036291">
    <property type="entry name" value="NAD(P)-bd_dom_sf"/>
</dbReference>
<dbReference type="GO" id="GO:0016491">
    <property type="term" value="F:oxidoreductase activity"/>
    <property type="evidence" value="ECO:0007669"/>
    <property type="project" value="UniProtKB-KW"/>
</dbReference>
<dbReference type="Proteomes" id="UP000663855">
    <property type="component" value="Unassembled WGS sequence"/>
</dbReference>
<keyword evidence="3" id="KW-1133">Transmembrane helix</keyword>
<keyword evidence="3" id="KW-0812">Transmembrane</keyword>
<evidence type="ECO:0000313" key="5">
    <source>
        <dbReference type="EMBL" id="CAF1653845.1"/>
    </source>
</evidence>
<dbReference type="AlphaFoldDB" id="A0A816EXK9"/>
<organism evidence="5 6">
    <name type="scientific">Rotaria magnacalcarata</name>
    <dbReference type="NCBI Taxonomy" id="392030"/>
    <lineage>
        <taxon>Eukaryota</taxon>
        <taxon>Metazoa</taxon>
        <taxon>Spiralia</taxon>
        <taxon>Gnathifera</taxon>
        <taxon>Rotifera</taxon>
        <taxon>Eurotatoria</taxon>
        <taxon>Bdelloidea</taxon>
        <taxon>Philodinida</taxon>
        <taxon>Philodinidae</taxon>
        <taxon>Rotaria</taxon>
    </lineage>
</organism>
<protein>
    <submittedName>
        <fullName evidence="5">Uncharacterized protein</fullName>
    </submittedName>
</protein>
<evidence type="ECO:0000256" key="2">
    <source>
        <dbReference type="ARBA" id="ARBA00023002"/>
    </source>
</evidence>
<keyword evidence="3" id="KW-0472">Membrane</keyword>
<dbReference type="EMBL" id="CAJNOW010016991">
    <property type="protein sequence ID" value="CAF1653845.1"/>
    <property type="molecule type" value="Genomic_DNA"/>
</dbReference>
<dbReference type="PRINTS" id="PR00081">
    <property type="entry name" value="GDHRDH"/>
</dbReference>
<dbReference type="Proteomes" id="UP000663834">
    <property type="component" value="Unassembled WGS sequence"/>
</dbReference>
<accession>A0A816EXK9</accession>
<dbReference type="Pfam" id="PF13561">
    <property type="entry name" value="adh_short_C2"/>
    <property type="match status" value="1"/>
</dbReference>
<gene>
    <name evidence="4" type="ORF">CJN711_LOCUS19576</name>
    <name evidence="5" type="ORF">KQP761_LOCUS30518</name>
</gene>
<evidence type="ECO:0000256" key="3">
    <source>
        <dbReference type="SAM" id="Phobius"/>
    </source>
</evidence>
<dbReference type="PANTHER" id="PTHR24321">
    <property type="entry name" value="DEHYDROGENASES, SHORT CHAIN"/>
    <property type="match status" value="1"/>
</dbReference>
<sequence length="260" mass="28825">MNGQHVVVTGAAGAIGLAIARLFLTQGANVSLHYYHNVETLRSLLNEYSDQCQAFSVNATDEQAVKKGFADSCNHFGLINVCIVNHDVFKEDDIPIWAMSLDQWQNTINVDLTSYFLYAREWCRQLKHFKPANDDNINASLIVLGSVAGNFGRVNHIDYATAKGALQSSFIKSLKNEIVHIIPQARCNVVTPSWIQTAMTEGLIQQGKHIQTLRTTSLRKLGSADDIAQACLFLASNRTARHITEEVMMIHGGMEGHALW</sequence>
<dbReference type="OrthoDB" id="1933717at2759"/>
<evidence type="ECO:0000313" key="6">
    <source>
        <dbReference type="Proteomes" id="UP000663834"/>
    </source>
</evidence>
<dbReference type="InterPro" id="IPR002347">
    <property type="entry name" value="SDR_fam"/>
</dbReference>
<name>A0A816EXK9_9BILA</name>